<feature type="region of interest" description="Disordered" evidence="17">
    <location>
        <begin position="218"/>
        <end position="252"/>
    </location>
</feature>
<dbReference type="Pfam" id="PF01448">
    <property type="entry name" value="ELM2"/>
    <property type="match status" value="1"/>
</dbReference>
<dbReference type="SMART" id="SM01403">
    <property type="entry name" value="Ribosomal_S10"/>
    <property type="match status" value="1"/>
</dbReference>
<dbReference type="InterPro" id="IPR027486">
    <property type="entry name" value="Ribosomal_uS10_dom"/>
</dbReference>
<dbReference type="GO" id="GO:0006412">
    <property type="term" value="P:translation"/>
    <property type="evidence" value="ECO:0007669"/>
    <property type="project" value="InterPro"/>
</dbReference>
<keyword evidence="5" id="KW-0689">Ribosomal protein</keyword>
<dbReference type="InterPro" id="IPR000949">
    <property type="entry name" value="ELM2_dom"/>
</dbReference>
<dbReference type="PROSITE" id="PS51156">
    <property type="entry name" value="ELM2"/>
    <property type="match status" value="1"/>
</dbReference>
<dbReference type="PROSITE" id="PS00028">
    <property type="entry name" value="ZINC_FINGER_C2H2_1"/>
    <property type="match status" value="2"/>
</dbReference>
<dbReference type="InterPro" id="IPR009057">
    <property type="entry name" value="Homeodomain-like_sf"/>
</dbReference>
<feature type="compositionally biased region" description="Polar residues" evidence="17">
    <location>
        <begin position="340"/>
        <end position="351"/>
    </location>
</feature>
<comment type="subcellular location">
    <subcellularLocation>
        <location evidence="2">Mitochondrion</location>
    </subcellularLocation>
    <subcellularLocation>
        <location evidence="1">Nucleus</location>
    </subcellularLocation>
</comment>
<feature type="compositionally biased region" description="Acidic residues" evidence="17">
    <location>
        <begin position="761"/>
        <end position="773"/>
    </location>
</feature>
<evidence type="ECO:0000256" key="13">
    <source>
        <dbReference type="ARBA" id="ARBA00035261"/>
    </source>
</evidence>
<feature type="coiled-coil region" evidence="16">
    <location>
        <begin position="900"/>
        <end position="927"/>
    </location>
</feature>
<dbReference type="SUPFAM" id="SSF54999">
    <property type="entry name" value="Ribosomal protein S10"/>
    <property type="match status" value="1"/>
</dbReference>
<evidence type="ECO:0000259" key="20">
    <source>
        <dbReference type="PROSITE" id="PS51293"/>
    </source>
</evidence>
<feature type="region of interest" description="Disordered" evidence="17">
    <location>
        <begin position="389"/>
        <end position="416"/>
    </location>
</feature>
<dbReference type="EMBL" id="KZ505752">
    <property type="protein sequence ID" value="PKU45584.1"/>
    <property type="molecule type" value="Genomic_DNA"/>
</dbReference>
<dbReference type="SMART" id="SM00355">
    <property type="entry name" value="ZnF_C2H2"/>
    <property type="match status" value="2"/>
</dbReference>
<protein>
    <recommendedName>
        <fullName evidence="13">Small ribosomal subunit protein uS10m</fullName>
    </recommendedName>
    <alternativeName>
        <fullName evidence="14">28S ribosomal protein S10, mitochondrial</fullName>
    </alternativeName>
</protein>
<dbReference type="Gene3D" id="1.10.10.60">
    <property type="entry name" value="Homeodomain-like"/>
    <property type="match status" value="1"/>
</dbReference>
<evidence type="ECO:0000256" key="7">
    <source>
        <dbReference type="ARBA" id="ARBA00023015"/>
    </source>
</evidence>
<sequence length="1162" mass="131448">MWSPLGQGESHDGYQYSYSQPSENRSQKITSGVLHKLDSFTQVFANQNLRIQVNNMAQVLHTESSMVDNSGDSALRQLLSQKPAVEQQPVTSSVQRYQPVPQQTHQNFASTQQKQQMQVMPHQQLYYDYQQHLSQMQMHSAFQQGQTHVQQMQSQQLLPQQMQHLQQTQYYAQPQQGHQRLSLQEIQQQQPARQQQPRQCPMQIAQYYQTQPVMQQLQQQQQQMQLPLPPYHREHDPKTMHEPHQYPQDPSHPVQLIQLGAVPQYCYQDPHEQYRHLYPQSLLPQQDQQKQYPSESRAPSLNSHVGLTPPETTEDPTRQEVNSVGSAGPHRTLLPPSGVHLNNKSSQQDSPSAAWPQDEGEKPPQQPLPKEVDSLAPIVMPVSVPVKLLSPEPSTQPSASTATVKDKPANSVSDDEMPVLVKMTCSPPCSPKVANPCSSSEISKKPHPSAVKLEESFKPLQDKKKYRHRPEPLFIPPPSFNFSMSHSGATLYQSQLRSPRVLGDHLLDRTHELPPYTPPPMLSPVRQGSGLFSSVITSSHSTSHTQLPLTPLTPTPRVLLCRSNSIDGSVIPVTPGPGEQTVEPRINIGSRFQADIPELQDRLLMEKDVHKATLVWKPWPELENKVFQQRVEDLLNMSCSSVLPGGGTNSEYALHSLFEAKGDIMLALEKLLLRKPVRLKCHPLANYHYAGSDKWTHQERRLFKEALSTYSKDFIFVQKMVKSKTVAQCVEYYYTWKKILRLGRKHRTRLEKRREECLTSGEEEVLEEDEELEEDRKEEREMQKSPDPPPIPLVGPIDLPALQSLSLSSSSFICEMPNCGAVFSSRQALNGHARIHGGTNQVTKTRCTMPGTKQKSGTQSGYCSIKSSPAHSTTSGETDPTTIFPCKECGKVFFKIKSRNAHMKTHRQQEEQQRQKAQKAAVAAEMAATIARTTGPVGHSLIPLDHMSLVKHVENVGDIDDDVVQELGDVMEENEVMDADLLLDDEDADLLQDDAELNFDLMRVGLAGSHVDTQEPKTNPLVSISDEPETLYKRLSLLVKGHDKAVLDSYEYFAVLAAKELGISVEKVHKPPKKIERLTLLKSVHIYKKHRVQYEMRTHYMCLELKHLTSSTAAVYLEYVQRNLPEGVAMEVKKTKIEKIPEHIRKPVWDTLPQVEETEVKS</sequence>
<evidence type="ECO:0000256" key="4">
    <source>
        <dbReference type="ARBA" id="ARBA00022553"/>
    </source>
</evidence>
<evidence type="ECO:0000259" key="18">
    <source>
        <dbReference type="PROSITE" id="PS50157"/>
    </source>
</evidence>
<dbReference type="InterPro" id="IPR013087">
    <property type="entry name" value="Znf_C2H2_type"/>
</dbReference>
<feature type="compositionally biased region" description="Polar residues" evidence="17">
    <location>
        <begin position="392"/>
        <end position="403"/>
    </location>
</feature>
<dbReference type="HAMAP" id="MF_00508">
    <property type="entry name" value="Ribosomal_uS10"/>
    <property type="match status" value="1"/>
</dbReference>
<dbReference type="SMART" id="SM01189">
    <property type="entry name" value="ELM2"/>
    <property type="match status" value="1"/>
</dbReference>
<dbReference type="SMART" id="SM00717">
    <property type="entry name" value="SANT"/>
    <property type="match status" value="1"/>
</dbReference>
<keyword evidence="16" id="KW-0175">Coiled coil</keyword>
<keyword evidence="9" id="KW-0496">Mitochondrion</keyword>
<keyword evidence="12" id="KW-0687">Ribonucleoprotein</keyword>
<dbReference type="GO" id="GO:0008270">
    <property type="term" value="F:zinc ion binding"/>
    <property type="evidence" value="ECO:0007669"/>
    <property type="project" value="UniProtKB-KW"/>
</dbReference>
<feature type="domain" description="ELM2" evidence="19">
    <location>
        <begin position="584"/>
        <end position="675"/>
    </location>
</feature>
<dbReference type="GO" id="GO:0006357">
    <property type="term" value="P:regulation of transcription by RNA polymerase II"/>
    <property type="evidence" value="ECO:0007669"/>
    <property type="project" value="TreeGrafter"/>
</dbReference>
<dbReference type="Proteomes" id="UP000233556">
    <property type="component" value="Unassembled WGS sequence"/>
</dbReference>
<evidence type="ECO:0000313" key="21">
    <source>
        <dbReference type="EMBL" id="PKU45584.1"/>
    </source>
</evidence>
<dbReference type="SUPFAM" id="SSF57667">
    <property type="entry name" value="beta-beta-alpha zinc fingers"/>
    <property type="match status" value="1"/>
</dbReference>
<keyword evidence="7" id="KW-0805">Transcription regulation</keyword>
<feature type="compositionally biased region" description="Basic and acidic residues" evidence="17">
    <location>
        <begin position="231"/>
        <end position="244"/>
    </location>
</feature>
<evidence type="ECO:0000256" key="1">
    <source>
        <dbReference type="ARBA" id="ARBA00004123"/>
    </source>
</evidence>
<evidence type="ECO:0000256" key="5">
    <source>
        <dbReference type="ARBA" id="ARBA00022980"/>
    </source>
</evidence>
<dbReference type="InterPro" id="IPR001005">
    <property type="entry name" value="SANT/Myb"/>
</dbReference>
<dbReference type="InterPro" id="IPR001848">
    <property type="entry name" value="Ribosomal_uS10"/>
</dbReference>
<feature type="region of interest" description="Disordered" evidence="17">
    <location>
        <begin position="285"/>
        <end position="370"/>
    </location>
</feature>
<dbReference type="GO" id="GO:0005667">
    <property type="term" value="C:transcription regulator complex"/>
    <property type="evidence" value="ECO:0007669"/>
    <property type="project" value="TreeGrafter"/>
</dbReference>
<dbReference type="Gene3D" id="3.30.160.60">
    <property type="entry name" value="Classic Zinc Finger"/>
    <property type="match status" value="1"/>
</dbReference>
<evidence type="ECO:0000256" key="3">
    <source>
        <dbReference type="ARBA" id="ARBA00007102"/>
    </source>
</evidence>
<dbReference type="GO" id="GO:0005739">
    <property type="term" value="C:mitochondrion"/>
    <property type="evidence" value="ECO:0007669"/>
    <property type="project" value="UniProtKB-SubCell"/>
</dbReference>
<gene>
    <name evidence="21" type="ORF">llap_4117</name>
</gene>
<dbReference type="FunFam" id="1.10.10.60:FF:000086">
    <property type="entry name" value="transcriptional-regulating factor 1 isoform X1"/>
    <property type="match status" value="1"/>
</dbReference>
<evidence type="ECO:0000256" key="10">
    <source>
        <dbReference type="ARBA" id="ARBA00023163"/>
    </source>
</evidence>
<dbReference type="PROSITE" id="PS51293">
    <property type="entry name" value="SANT"/>
    <property type="match status" value="1"/>
</dbReference>
<evidence type="ECO:0000256" key="12">
    <source>
        <dbReference type="ARBA" id="ARBA00023274"/>
    </source>
</evidence>
<dbReference type="InterPro" id="IPR017884">
    <property type="entry name" value="SANT_dom"/>
</dbReference>
<dbReference type="GO" id="GO:0000118">
    <property type="term" value="C:histone deacetylase complex"/>
    <property type="evidence" value="ECO:0007669"/>
    <property type="project" value="TreeGrafter"/>
</dbReference>
<evidence type="ECO:0000313" key="22">
    <source>
        <dbReference type="Proteomes" id="UP000233556"/>
    </source>
</evidence>
<evidence type="ECO:0000256" key="11">
    <source>
        <dbReference type="ARBA" id="ARBA00023242"/>
    </source>
</evidence>
<keyword evidence="22" id="KW-1185">Reference proteome</keyword>
<reference evidence="22" key="1">
    <citation type="submission" date="2017-11" db="EMBL/GenBank/DDBJ databases">
        <authorList>
            <person name="Lima N.C."/>
            <person name="Parody-Merino A.M."/>
            <person name="Battley P.F."/>
            <person name="Fidler A.E."/>
            <person name="Prosdocimi F."/>
        </authorList>
    </citation>
    <scope>NUCLEOTIDE SEQUENCE [LARGE SCALE GENOMIC DNA]</scope>
</reference>
<evidence type="ECO:0000256" key="6">
    <source>
        <dbReference type="ARBA" id="ARBA00022990"/>
    </source>
</evidence>
<dbReference type="PANTHER" id="PTHR16089:SF19">
    <property type="entry name" value="TRANSCRIPTIONAL-REGULATING FACTOR 1"/>
    <property type="match status" value="1"/>
</dbReference>
<feature type="region of interest" description="Disordered" evidence="17">
    <location>
        <begin position="751"/>
        <end position="792"/>
    </location>
</feature>
<feature type="region of interest" description="Disordered" evidence="17">
    <location>
        <begin position="842"/>
        <end position="881"/>
    </location>
</feature>
<dbReference type="Pfam" id="PF00249">
    <property type="entry name" value="Myb_DNA-binding"/>
    <property type="match status" value="1"/>
</dbReference>
<dbReference type="Pfam" id="PF00338">
    <property type="entry name" value="Ribosomal_S10"/>
    <property type="match status" value="1"/>
</dbReference>
<reference evidence="22" key="2">
    <citation type="submission" date="2017-12" db="EMBL/GenBank/DDBJ databases">
        <title>Genome sequence of the Bar-tailed Godwit (Limosa lapponica baueri).</title>
        <authorList>
            <person name="Lima N.C.B."/>
            <person name="Parody-Merino A.M."/>
            <person name="Battley P.F."/>
            <person name="Fidler A.E."/>
            <person name="Prosdocimi F."/>
        </authorList>
    </citation>
    <scope>NUCLEOTIDE SEQUENCE [LARGE SCALE GENOMIC DNA]</scope>
</reference>
<dbReference type="InterPro" id="IPR036236">
    <property type="entry name" value="Znf_C2H2_sf"/>
</dbReference>
<organism evidence="21 22">
    <name type="scientific">Limosa lapponica baueri</name>
    <dbReference type="NCBI Taxonomy" id="1758121"/>
    <lineage>
        <taxon>Eukaryota</taxon>
        <taxon>Metazoa</taxon>
        <taxon>Chordata</taxon>
        <taxon>Craniata</taxon>
        <taxon>Vertebrata</taxon>
        <taxon>Euteleostomi</taxon>
        <taxon>Archelosauria</taxon>
        <taxon>Archosauria</taxon>
        <taxon>Dinosauria</taxon>
        <taxon>Saurischia</taxon>
        <taxon>Theropoda</taxon>
        <taxon>Coelurosauria</taxon>
        <taxon>Aves</taxon>
        <taxon>Neognathae</taxon>
        <taxon>Neoaves</taxon>
        <taxon>Charadriiformes</taxon>
        <taxon>Scolopacidae</taxon>
        <taxon>Limosa</taxon>
    </lineage>
</organism>
<evidence type="ECO:0000256" key="16">
    <source>
        <dbReference type="SAM" id="Coils"/>
    </source>
</evidence>
<feature type="compositionally biased region" description="Low complexity" evidence="17">
    <location>
        <begin position="285"/>
        <end position="296"/>
    </location>
</feature>
<keyword evidence="11" id="KW-0539">Nucleus</keyword>
<keyword evidence="15" id="KW-0862">Zinc</keyword>
<keyword evidence="15" id="KW-0863">Zinc-finger</keyword>
<feature type="compositionally biased region" description="Basic and acidic residues" evidence="17">
    <location>
        <begin position="774"/>
        <end position="784"/>
    </location>
</feature>
<keyword evidence="8" id="KW-0238">DNA-binding</keyword>
<dbReference type="GO" id="GO:0003735">
    <property type="term" value="F:structural constituent of ribosome"/>
    <property type="evidence" value="ECO:0007669"/>
    <property type="project" value="InterPro"/>
</dbReference>
<dbReference type="InterPro" id="IPR036838">
    <property type="entry name" value="Ribosomal_uS10_dom_sf"/>
</dbReference>
<feature type="domain" description="SANT" evidence="20">
    <location>
        <begin position="690"/>
        <end position="741"/>
    </location>
</feature>
<evidence type="ECO:0000256" key="14">
    <source>
        <dbReference type="ARBA" id="ARBA00035544"/>
    </source>
</evidence>
<dbReference type="OrthoDB" id="10258692at2759"/>
<dbReference type="FunFam" id="3.30.70.600:FF:000005">
    <property type="entry name" value="28S ribosomal protein S10, mitochondrial"/>
    <property type="match status" value="1"/>
</dbReference>
<name>A0A2I0UHR0_LIMLA</name>
<dbReference type="SUPFAM" id="SSF46689">
    <property type="entry name" value="Homeodomain-like"/>
    <property type="match status" value="1"/>
</dbReference>
<dbReference type="Pfam" id="PF13912">
    <property type="entry name" value="zf-C2H2_6"/>
    <property type="match status" value="2"/>
</dbReference>
<keyword evidence="6" id="KW-0007">Acetylation</keyword>
<feature type="domain" description="C2H2-type" evidence="18">
    <location>
        <begin position="884"/>
        <end position="911"/>
    </location>
</feature>
<dbReference type="GO" id="GO:0005840">
    <property type="term" value="C:ribosome"/>
    <property type="evidence" value="ECO:0007669"/>
    <property type="project" value="UniProtKB-KW"/>
</dbReference>
<dbReference type="Gene3D" id="3.30.70.600">
    <property type="entry name" value="Ribosomal protein S10 domain"/>
    <property type="match status" value="1"/>
</dbReference>
<evidence type="ECO:0000256" key="8">
    <source>
        <dbReference type="ARBA" id="ARBA00023125"/>
    </source>
</evidence>
<feature type="domain" description="C2H2-type" evidence="18">
    <location>
        <begin position="812"/>
        <end position="841"/>
    </location>
</feature>
<keyword evidence="10" id="KW-0804">Transcription</keyword>
<dbReference type="PANTHER" id="PTHR16089">
    <property type="entry name" value="REST COREPRESSOR COREST PROTEIN-RELATED"/>
    <property type="match status" value="1"/>
</dbReference>
<dbReference type="InterPro" id="IPR051066">
    <property type="entry name" value="Trans_reg/Corepressor"/>
</dbReference>
<proteinExistence type="inferred from homology"/>
<evidence type="ECO:0000256" key="15">
    <source>
        <dbReference type="PROSITE-ProRule" id="PRU00042"/>
    </source>
</evidence>
<keyword evidence="15" id="KW-0479">Metal-binding</keyword>
<feature type="region of interest" description="Disordered" evidence="17">
    <location>
        <begin position="1"/>
        <end position="23"/>
    </location>
</feature>
<comment type="similarity">
    <text evidence="3">Belongs to the universal ribosomal protein uS10 family.</text>
</comment>
<accession>A0A2I0UHR0</accession>
<evidence type="ECO:0000259" key="19">
    <source>
        <dbReference type="PROSITE" id="PS51156"/>
    </source>
</evidence>
<dbReference type="GO" id="GO:0003677">
    <property type="term" value="F:DNA binding"/>
    <property type="evidence" value="ECO:0007669"/>
    <property type="project" value="UniProtKB-KW"/>
</dbReference>
<dbReference type="PROSITE" id="PS50157">
    <property type="entry name" value="ZINC_FINGER_C2H2_2"/>
    <property type="match status" value="2"/>
</dbReference>
<dbReference type="GO" id="GO:1990904">
    <property type="term" value="C:ribonucleoprotein complex"/>
    <property type="evidence" value="ECO:0007669"/>
    <property type="project" value="UniProtKB-KW"/>
</dbReference>
<keyword evidence="4" id="KW-0597">Phosphoprotein</keyword>
<evidence type="ECO:0000256" key="2">
    <source>
        <dbReference type="ARBA" id="ARBA00004173"/>
    </source>
</evidence>
<evidence type="ECO:0000256" key="9">
    <source>
        <dbReference type="ARBA" id="ARBA00023128"/>
    </source>
</evidence>
<dbReference type="AlphaFoldDB" id="A0A2I0UHR0"/>
<evidence type="ECO:0000256" key="17">
    <source>
        <dbReference type="SAM" id="MobiDB-lite"/>
    </source>
</evidence>
<dbReference type="GO" id="GO:0003714">
    <property type="term" value="F:transcription corepressor activity"/>
    <property type="evidence" value="ECO:0007669"/>
    <property type="project" value="TreeGrafter"/>
</dbReference>